<dbReference type="RefSeq" id="XP_028864949.1">
    <property type="nucleotide sequence ID" value="XM_029009116.1"/>
</dbReference>
<dbReference type="GeneID" id="39872476"/>
<comment type="caution">
    <text evidence="2">The sequence shown here is derived from an EMBL/GenBank/DDBJ whole genome shotgun (WGS) entry which is preliminary data.</text>
</comment>
<proteinExistence type="predicted"/>
<keyword evidence="2" id="KW-0645">Protease</keyword>
<accession>A0A2H6K6U1</accession>
<evidence type="ECO:0000313" key="3">
    <source>
        <dbReference type="Proteomes" id="UP000236319"/>
    </source>
</evidence>
<dbReference type="AlphaFoldDB" id="A0A2H6K6U1"/>
<dbReference type="OrthoDB" id="364501at2759"/>
<reference evidence="2 3" key="1">
    <citation type="journal article" date="2017" name="BMC Genomics">
        <title>Whole-genome assembly of Babesia ovata and comparative genomics between closely related pathogens.</title>
        <authorList>
            <person name="Yamagishi J."/>
            <person name="Asada M."/>
            <person name="Hakimi H."/>
            <person name="Tanaka T.Q."/>
            <person name="Sugimoto C."/>
            <person name="Kawazu S."/>
        </authorList>
    </citation>
    <scope>NUCLEOTIDE SEQUENCE [LARGE SCALE GENOMIC DNA]</scope>
    <source>
        <strain evidence="2 3">Miyake</strain>
    </source>
</reference>
<dbReference type="EMBL" id="BDSA01000001">
    <property type="protein sequence ID" value="GBE58706.1"/>
    <property type="molecule type" value="Genomic_DNA"/>
</dbReference>
<dbReference type="VEuPathDB" id="PiroplasmaDB:BOVATA_001990"/>
<keyword evidence="3" id="KW-1185">Reference proteome</keyword>
<sequence>MTSGVIEQLASIAAGGMSLEEARKMREAQTQRLGAKIERRKAQVKETMKALREHKNALATRLQKRQSEIVELKNEHDVVMADYKMECRKLAEQDSKDLHEFYLWAKDEIANCAQSALESAPVEVNTAIMKALNVILKNC</sequence>
<dbReference type="Proteomes" id="UP000236319">
    <property type="component" value="Unassembled WGS sequence"/>
</dbReference>
<name>A0A2H6K6U1_9APIC</name>
<keyword evidence="1" id="KW-0175">Coiled coil</keyword>
<feature type="coiled-coil region" evidence="1">
    <location>
        <begin position="37"/>
        <end position="75"/>
    </location>
</feature>
<evidence type="ECO:0000313" key="2">
    <source>
        <dbReference type="EMBL" id="GBE58706.1"/>
    </source>
</evidence>
<organism evidence="2 3">
    <name type="scientific">Babesia ovata</name>
    <dbReference type="NCBI Taxonomy" id="189622"/>
    <lineage>
        <taxon>Eukaryota</taxon>
        <taxon>Sar</taxon>
        <taxon>Alveolata</taxon>
        <taxon>Apicomplexa</taxon>
        <taxon>Aconoidasida</taxon>
        <taxon>Piroplasmida</taxon>
        <taxon>Babesiidae</taxon>
        <taxon>Babesia</taxon>
    </lineage>
</organism>
<dbReference type="GO" id="GO:0006508">
    <property type="term" value="P:proteolysis"/>
    <property type="evidence" value="ECO:0007669"/>
    <property type="project" value="UniProtKB-KW"/>
</dbReference>
<protein>
    <submittedName>
        <fullName evidence="2">Metalloprotease, putative</fullName>
    </submittedName>
</protein>
<dbReference type="GO" id="GO:0008237">
    <property type="term" value="F:metallopeptidase activity"/>
    <property type="evidence" value="ECO:0007669"/>
    <property type="project" value="UniProtKB-KW"/>
</dbReference>
<evidence type="ECO:0000256" key="1">
    <source>
        <dbReference type="SAM" id="Coils"/>
    </source>
</evidence>
<keyword evidence="2" id="KW-0482">Metalloprotease</keyword>
<gene>
    <name evidence="2" type="ORF">BOVATA_001990</name>
</gene>
<keyword evidence="2" id="KW-0378">Hydrolase</keyword>